<comment type="caution">
    <text evidence="1">The sequence shown here is derived from an EMBL/GenBank/DDBJ whole genome shotgun (WGS) entry which is preliminary data.</text>
</comment>
<dbReference type="Proteomes" id="UP000298030">
    <property type="component" value="Unassembled WGS sequence"/>
</dbReference>
<dbReference type="AlphaFoldDB" id="A0A4Y7T4H2"/>
<reference evidence="1 2" key="1">
    <citation type="journal article" date="2019" name="Nat. Ecol. Evol.">
        <title>Megaphylogeny resolves global patterns of mushroom evolution.</title>
        <authorList>
            <person name="Varga T."/>
            <person name="Krizsan K."/>
            <person name="Foldi C."/>
            <person name="Dima B."/>
            <person name="Sanchez-Garcia M."/>
            <person name="Sanchez-Ramirez S."/>
            <person name="Szollosi G.J."/>
            <person name="Szarkandi J.G."/>
            <person name="Papp V."/>
            <person name="Albert L."/>
            <person name="Andreopoulos W."/>
            <person name="Angelini C."/>
            <person name="Antonin V."/>
            <person name="Barry K.W."/>
            <person name="Bougher N.L."/>
            <person name="Buchanan P."/>
            <person name="Buyck B."/>
            <person name="Bense V."/>
            <person name="Catcheside P."/>
            <person name="Chovatia M."/>
            <person name="Cooper J."/>
            <person name="Damon W."/>
            <person name="Desjardin D."/>
            <person name="Finy P."/>
            <person name="Geml J."/>
            <person name="Haridas S."/>
            <person name="Hughes K."/>
            <person name="Justo A."/>
            <person name="Karasinski D."/>
            <person name="Kautmanova I."/>
            <person name="Kiss B."/>
            <person name="Kocsube S."/>
            <person name="Kotiranta H."/>
            <person name="LaButti K.M."/>
            <person name="Lechner B.E."/>
            <person name="Liimatainen K."/>
            <person name="Lipzen A."/>
            <person name="Lukacs Z."/>
            <person name="Mihaltcheva S."/>
            <person name="Morgado L.N."/>
            <person name="Niskanen T."/>
            <person name="Noordeloos M.E."/>
            <person name="Ohm R.A."/>
            <person name="Ortiz-Santana B."/>
            <person name="Ovrebo C."/>
            <person name="Racz N."/>
            <person name="Riley R."/>
            <person name="Savchenko A."/>
            <person name="Shiryaev A."/>
            <person name="Soop K."/>
            <person name="Spirin V."/>
            <person name="Szebenyi C."/>
            <person name="Tomsovsky M."/>
            <person name="Tulloss R.E."/>
            <person name="Uehling J."/>
            <person name="Grigoriev I.V."/>
            <person name="Vagvolgyi C."/>
            <person name="Papp T."/>
            <person name="Martin F.M."/>
            <person name="Miettinen O."/>
            <person name="Hibbett D.S."/>
            <person name="Nagy L.G."/>
        </authorList>
    </citation>
    <scope>NUCLEOTIDE SEQUENCE [LARGE SCALE GENOMIC DNA]</scope>
    <source>
        <strain evidence="1 2">FP101781</strain>
    </source>
</reference>
<evidence type="ECO:0000313" key="1">
    <source>
        <dbReference type="EMBL" id="TEB28844.1"/>
    </source>
</evidence>
<organism evidence="1 2">
    <name type="scientific">Coprinellus micaceus</name>
    <name type="common">Glistening ink-cap mushroom</name>
    <name type="synonym">Coprinus micaceus</name>
    <dbReference type="NCBI Taxonomy" id="71717"/>
    <lineage>
        <taxon>Eukaryota</taxon>
        <taxon>Fungi</taxon>
        <taxon>Dikarya</taxon>
        <taxon>Basidiomycota</taxon>
        <taxon>Agaricomycotina</taxon>
        <taxon>Agaricomycetes</taxon>
        <taxon>Agaricomycetidae</taxon>
        <taxon>Agaricales</taxon>
        <taxon>Agaricineae</taxon>
        <taxon>Psathyrellaceae</taxon>
        <taxon>Coprinellus</taxon>
    </lineage>
</organism>
<proteinExistence type="predicted"/>
<name>A0A4Y7T4H2_COPMI</name>
<dbReference type="EMBL" id="QPFP01000030">
    <property type="protein sequence ID" value="TEB28844.1"/>
    <property type="molecule type" value="Genomic_DNA"/>
</dbReference>
<sequence length="95" mass="10648">MTLSALLYYLQPSAESTVYEMLPPFNETEEYRHAIQTHCFTLTVAMHNLHLRGEKGRQAFLRSPPSTGGSYTSSLRPLRPGQAVCGSSYVPSRRT</sequence>
<keyword evidence="2" id="KW-1185">Reference proteome</keyword>
<accession>A0A4Y7T4H2</accession>
<evidence type="ECO:0000313" key="2">
    <source>
        <dbReference type="Proteomes" id="UP000298030"/>
    </source>
</evidence>
<protein>
    <submittedName>
        <fullName evidence="1">Uncharacterized protein</fullName>
    </submittedName>
</protein>
<gene>
    <name evidence="1" type="ORF">FA13DRAFT_1735354</name>
</gene>